<protein>
    <submittedName>
        <fullName evidence="3">SlyX family protein</fullName>
    </submittedName>
</protein>
<evidence type="ECO:0000313" key="3">
    <source>
        <dbReference type="EMBL" id="UUV22322.1"/>
    </source>
</evidence>
<accession>A0ABY5NV37</accession>
<dbReference type="Proteomes" id="UP001317001">
    <property type="component" value="Chromosome"/>
</dbReference>
<evidence type="ECO:0000256" key="2">
    <source>
        <dbReference type="SAM" id="SignalP"/>
    </source>
</evidence>
<name>A0ABY5NV37_9FLAO</name>
<keyword evidence="2" id="KW-0732">Signal</keyword>
<organism evidence="3 4">
    <name type="scientific">Paenimyroides aestuarii</name>
    <dbReference type="NCBI Taxonomy" id="2968490"/>
    <lineage>
        <taxon>Bacteria</taxon>
        <taxon>Pseudomonadati</taxon>
        <taxon>Bacteroidota</taxon>
        <taxon>Flavobacteriia</taxon>
        <taxon>Flavobacteriales</taxon>
        <taxon>Flavobacteriaceae</taxon>
        <taxon>Paenimyroides</taxon>
    </lineage>
</organism>
<evidence type="ECO:0000256" key="1">
    <source>
        <dbReference type="SAM" id="Coils"/>
    </source>
</evidence>
<dbReference type="RefSeq" id="WP_257500239.1">
    <property type="nucleotide sequence ID" value="NZ_CP102382.1"/>
</dbReference>
<sequence>MNKITRNIAALIAFGIGTTTIGFAQVTQQKIGNNPTIINPSAVIEVESANKGFLAPRVALTNTNNFSPITGLAAADQHTANSLLVYNTATAGDVTPGYYYWQKPTVAAPGKWVRLIDAPADVRRIGTNHISEDAGVGSNGSTIPGNANVAIGPGAMNSVSVGTHPFGFTGNIAIGGGDQLAKITGAGNVAIGYANLPNATSGTNLAIGALNLPQATTADANVVVGSSNMSAVTTGSSNISMGISNLSALTTGSNNHVVGNMSLRAITTQSQNLAFGADVLPTAVGNKNIGVGSTVLNTLGTGDDNVGLGVASGGALTTGSYNTFFGTEAGNRLLGAATERYNSGDFSLFLGSQTKAKNTGNNQLNIQNYIYGESGNLAFGDFTGVNALPTITSTNRLDVVTGNVRVRQITNAYTLQTADKVVVADNLGVLRTVNTSALIPATTNNLSLTGKNLTSTVNGESSTANLEPLVTAANGLTENGTAIELGGTLNRGTTVAINGHSLNFNNTIQQTSVYDTGGLSQEGLSNEGSIIIRSADANTNGRQTNLSLQSYDDNAAQIFAGEGATRLTIGTHYTAVPAPIVFTTNQVANTLSTEKMRLTPTGELAIGATSAPSFTVGGATIQPKLHVAGDISTTGKVWTTNSVYADYVFEKYFGGKSEINPNYEFKSLDYVRNFIKANNHLPGVTSIADLGKANNGYTFDMTKLTIQSLEKIEELYIHTIEQQDTIEKQQSEIEALKKQAQDTEERLQRLEKLLLNKKN</sequence>
<feature type="signal peptide" evidence="2">
    <location>
        <begin position="1"/>
        <end position="24"/>
    </location>
</feature>
<reference evidence="3 4" key="1">
    <citation type="submission" date="2022-08" db="EMBL/GenBank/DDBJ databases">
        <title>Myroides zhujiangensis sp. nov., a novel bacterium isolated from sediment in the Pearl River Estuary.</title>
        <authorList>
            <person name="Cui L."/>
        </authorList>
    </citation>
    <scope>NUCLEOTIDE SEQUENCE [LARGE SCALE GENOMIC DNA]</scope>
    <source>
        <strain evidence="3 4">SCSIO 72103</strain>
    </source>
</reference>
<feature type="coiled-coil region" evidence="1">
    <location>
        <begin position="719"/>
        <end position="753"/>
    </location>
</feature>
<dbReference type="EMBL" id="CP102382">
    <property type="protein sequence ID" value="UUV22322.1"/>
    <property type="molecule type" value="Genomic_DNA"/>
</dbReference>
<keyword evidence="1" id="KW-0175">Coiled coil</keyword>
<evidence type="ECO:0000313" key="4">
    <source>
        <dbReference type="Proteomes" id="UP001317001"/>
    </source>
</evidence>
<proteinExistence type="predicted"/>
<feature type="chain" id="PRO_5047429846" evidence="2">
    <location>
        <begin position="25"/>
        <end position="759"/>
    </location>
</feature>
<keyword evidence="4" id="KW-1185">Reference proteome</keyword>
<gene>
    <name evidence="3" type="ORF">NPX36_04605</name>
</gene>